<gene>
    <name evidence="1" type="ORF">SAMN05421749_10213</name>
</gene>
<sequence length="204" mass="23178">MHKIIAVMLLAGLAACNQNQHNSVQAETSSIESAQQADKLQAQMPNAQTKIVNIKTNDLDGDVALMQGLNPFFKQQKFKIVDVVSDDVWSYNDCQNNMQLRIEGSGVTRYYIKRTEAKPKNYYPDYVMWVMQFADPNQAQQVEQQIRAAKRSGQGFCNGKNAEYFVRDGRNVIHLSTRAHMFIDYIQAVADYIEAHPTTVEPIE</sequence>
<reference evidence="2" key="1">
    <citation type="submission" date="2016-09" db="EMBL/GenBank/DDBJ databases">
        <authorList>
            <person name="Varghese N."/>
            <person name="Submissions S."/>
        </authorList>
    </citation>
    <scope>NUCLEOTIDE SEQUENCE [LARGE SCALE GENOMIC DNA]</scope>
    <source>
        <strain evidence="2">ANC 3699</strain>
    </source>
</reference>
<evidence type="ECO:0000313" key="2">
    <source>
        <dbReference type="Proteomes" id="UP000242317"/>
    </source>
</evidence>
<evidence type="ECO:0008006" key="3">
    <source>
        <dbReference type="Google" id="ProtNLM"/>
    </source>
</evidence>
<accession>A0A1G6HAY2</accession>
<dbReference type="EMBL" id="FMYK01000002">
    <property type="protein sequence ID" value="SDB91095.1"/>
    <property type="molecule type" value="Genomic_DNA"/>
</dbReference>
<proteinExistence type="predicted"/>
<evidence type="ECO:0000313" key="1">
    <source>
        <dbReference type="EMBL" id="SDB91095.1"/>
    </source>
</evidence>
<dbReference type="OrthoDB" id="1274311at2"/>
<keyword evidence="2" id="KW-1185">Reference proteome</keyword>
<dbReference type="AlphaFoldDB" id="A0A1G6HAY2"/>
<organism evidence="1 2">
    <name type="scientific">Acinetobacter marinus</name>
    <dbReference type="NCBI Taxonomy" id="281375"/>
    <lineage>
        <taxon>Bacteria</taxon>
        <taxon>Pseudomonadati</taxon>
        <taxon>Pseudomonadota</taxon>
        <taxon>Gammaproteobacteria</taxon>
        <taxon>Moraxellales</taxon>
        <taxon>Moraxellaceae</taxon>
        <taxon>Acinetobacter</taxon>
    </lineage>
</organism>
<dbReference type="RefSeq" id="WP_092616160.1">
    <property type="nucleotide sequence ID" value="NZ_FMYK01000002.1"/>
</dbReference>
<dbReference type="Proteomes" id="UP000242317">
    <property type="component" value="Unassembled WGS sequence"/>
</dbReference>
<protein>
    <recommendedName>
        <fullName evidence="3">Lipoprotein</fullName>
    </recommendedName>
</protein>
<name>A0A1G6HAY2_9GAMM</name>
<dbReference type="PROSITE" id="PS51257">
    <property type="entry name" value="PROKAR_LIPOPROTEIN"/>
    <property type="match status" value="1"/>
</dbReference>